<evidence type="ECO:0000256" key="3">
    <source>
        <dbReference type="ARBA" id="ARBA00023242"/>
    </source>
</evidence>
<sequence>MNEGTLRNIMAESKNLNGSQRRRSPRLSSPPPANVKGDNKMAQPLVGVKRSITVRKIASRKTVVPSEHNKENTPSRPVSDSSQKKRQQISTPAPAPSCGRSSSARRKKKAAVLSPILPSSPPAQSHAQQPAADPEDTVWSQKVRRSYSRLSDQSVVSSPDSRENLFGFGKLKTPQVGPRAPRPKTGLDVSCGSLSGLNSFTSLLEADDRGSASAENDPHIPGVLLVKEKRSRRKKVQQIGTTELDALAAEMNAEFEEAEEFELLVE</sequence>
<evidence type="ECO:0000256" key="5">
    <source>
        <dbReference type="ARBA" id="ARBA00093465"/>
    </source>
</evidence>
<feature type="region of interest" description="Disordered" evidence="6">
    <location>
        <begin position="1"/>
        <end position="184"/>
    </location>
</feature>
<evidence type="ECO:0000259" key="7">
    <source>
        <dbReference type="Pfam" id="PF25220"/>
    </source>
</evidence>
<dbReference type="GO" id="GO:0007080">
    <property type="term" value="P:mitotic metaphase chromosome alignment"/>
    <property type="evidence" value="ECO:0007669"/>
    <property type="project" value="TreeGrafter"/>
</dbReference>
<dbReference type="Ensembl" id="ENSGACT00000060348.1">
    <property type="protein sequence ID" value="ENSGACP00000035147.1"/>
    <property type="gene ID" value="ENSGACG00000033189.1"/>
</dbReference>
<dbReference type="GO" id="GO:0006302">
    <property type="term" value="P:double-strand break repair"/>
    <property type="evidence" value="ECO:0007669"/>
    <property type="project" value="TreeGrafter"/>
</dbReference>
<dbReference type="Proteomes" id="UP000007635">
    <property type="component" value="Chromosome X"/>
</dbReference>
<dbReference type="Pfam" id="PF25220">
    <property type="entry name" value="Sororin_C"/>
    <property type="match status" value="1"/>
</dbReference>
<comment type="similarity">
    <text evidence="5">Belongs to the sororin family.</text>
</comment>
<feature type="domain" description="Sororin C-terminal region" evidence="7">
    <location>
        <begin position="243"/>
        <end position="266"/>
    </location>
</feature>
<dbReference type="GO" id="GO:0051301">
    <property type="term" value="P:cell division"/>
    <property type="evidence" value="ECO:0007669"/>
    <property type="project" value="UniProtKB-KW"/>
</dbReference>
<dbReference type="GO" id="GO:0007064">
    <property type="term" value="P:mitotic sister chromatid cohesion"/>
    <property type="evidence" value="ECO:0007669"/>
    <property type="project" value="TreeGrafter"/>
</dbReference>
<evidence type="ECO:0000256" key="2">
    <source>
        <dbReference type="ARBA" id="ARBA00022776"/>
    </source>
</evidence>
<organism evidence="8 9">
    <name type="scientific">Gasterosteus aculeatus aculeatus</name>
    <name type="common">three-spined stickleback</name>
    <dbReference type="NCBI Taxonomy" id="481459"/>
    <lineage>
        <taxon>Eukaryota</taxon>
        <taxon>Metazoa</taxon>
        <taxon>Chordata</taxon>
        <taxon>Craniata</taxon>
        <taxon>Vertebrata</taxon>
        <taxon>Euteleostomi</taxon>
        <taxon>Actinopterygii</taxon>
        <taxon>Neopterygii</taxon>
        <taxon>Teleostei</taxon>
        <taxon>Neoteleostei</taxon>
        <taxon>Acanthomorphata</taxon>
        <taxon>Eupercaria</taxon>
        <taxon>Perciformes</taxon>
        <taxon>Cottioidei</taxon>
        <taxon>Gasterosteales</taxon>
        <taxon>Gasterosteidae</taxon>
        <taxon>Gasterosteus</taxon>
    </lineage>
</organism>
<dbReference type="CTD" id="113130"/>
<evidence type="ECO:0000256" key="4">
    <source>
        <dbReference type="ARBA" id="ARBA00023306"/>
    </source>
</evidence>
<dbReference type="GeneID" id="120826484"/>
<reference evidence="8 9" key="1">
    <citation type="journal article" date="2021" name="G3 (Bethesda)">
        <title>Improved contiguity of the threespine stickleback genome using long-read sequencing.</title>
        <authorList>
            <person name="Nath S."/>
            <person name="Shaw D.E."/>
            <person name="White M.A."/>
        </authorList>
    </citation>
    <scope>NUCLEOTIDE SEQUENCE [LARGE SCALE GENOMIC DNA]</scope>
    <source>
        <strain evidence="8 9">Lake Benthic</strain>
    </source>
</reference>
<name>A0AAQ4Q463_GASAC</name>
<keyword evidence="2" id="KW-0498">Mitosis</keyword>
<dbReference type="GO" id="GO:0031536">
    <property type="term" value="P:positive regulation of exit from mitosis"/>
    <property type="evidence" value="ECO:0007669"/>
    <property type="project" value="TreeGrafter"/>
</dbReference>
<dbReference type="Ensembl" id="ENSGACT00000049539.1">
    <property type="protein sequence ID" value="ENSGACP00000045925.1"/>
    <property type="gene ID" value="ENSGACG00000033189.1"/>
</dbReference>
<reference evidence="8" key="2">
    <citation type="submission" date="2025-05" db="UniProtKB">
        <authorList>
            <consortium name="Ensembl"/>
        </authorList>
    </citation>
    <scope>IDENTIFICATION</scope>
</reference>
<dbReference type="GO" id="GO:0005634">
    <property type="term" value="C:nucleus"/>
    <property type="evidence" value="ECO:0007669"/>
    <property type="project" value="UniProtKB-SubCell"/>
</dbReference>
<evidence type="ECO:0000313" key="8">
    <source>
        <dbReference type="Ensembl" id="ENSGACP00000045925.1"/>
    </source>
</evidence>
<keyword evidence="3" id="KW-0539">Nucleus</keyword>
<dbReference type="RefSeq" id="XP_040044767.1">
    <property type="nucleotide sequence ID" value="XM_040188833.1"/>
</dbReference>
<dbReference type="InterPro" id="IPR018605">
    <property type="entry name" value="Sororin"/>
</dbReference>
<dbReference type="AlphaFoldDB" id="A0AAQ4Q463"/>
<dbReference type="GeneTree" id="ENSGT00390000010028"/>
<keyword evidence="4" id="KW-0131">Cell cycle</keyword>
<protein>
    <recommendedName>
        <fullName evidence="7">Sororin C-terminal region domain-containing protein</fullName>
    </recommendedName>
</protein>
<keyword evidence="1" id="KW-0132">Cell division</keyword>
<keyword evidence="9" id="KW-1185">Reference proteome</keyword>
<dbReference type="KEGG" id="gat:120826484"/>
<feature type="compositionally biased region" description="Polar residues" evidence="6">
    <location>
        <begin position="148"/>
        <end position="159"/>
    </location>
</feature>
<accession>A0AAQ4Q463</accession>
<evidence type="ECO:0000313" key="9">
    <source>
        <dbReference type="Proteomes" id="UP000007635"/>
    </source>
</evidence>
<dbReference type="PANTHER" id="PTHR31092">
    <property type="entry name" value="SORORIN"/>
    <property type="match status" value="1"/>
</dbReference>
<dbReference type="PANTHER" id="PTHR31092:SF2">
    <property type="entry name" value="SORORIN"/>
    <property type="match status" value="1"/>
</dbReference>
<evidence type="ECO:0000256" key="1">
    <source>
        <dbReference type="ARBA" id="ARBA00022618"/>
    </source>
</evidence>
<feature type="compositionally biased region" description="Low complexity" evidence="6">
    <location>
        <begin position="122"/>
        <end position="132"/>
    </location>
</feature>
<evidence type="ECO:0000256" key="6">
    <source>
        <dbReference type="SAM" id="MobiDB-lite"/>
    </source>
</evidence>
<proteinExistence type="inferred from homology"/>
<dbReference type="InterPro" id="IPR057337">
    <property type="entry name" value="Sororin_C"/>
</dbReference>